<dbReference type="PANTHER" id="PTHR19972:SF4">
    <property type="entry name" value="CALRETININ"/>
    <property type="match status" value="1"/>
</dbReference>
<protein>
    <submittedName>
        <fullName evidence="6">Calbindin 2</fullName>
    </submittedName>
</protein>
<dbReference type="Pfam" id="PF13405">
    <property type="entry name" value="EF-hand_6"/>
    <property type="match status" value="1"/>
</dbReference>
<comment type="similarity">
    <text evidence="1">Belongs to the calbindin family.</text>
</comment>
<dbReference type="InterPro" id="IPR018247">
    <property type="entry name" value="EF_Hand_1_Ca_BS"/>
</dbReference>
<evidence type="ECO:0000256" key="4">
    <source>
        <dbReference type="SAM" id="MobiDB-lite"/>
    </source>
</evidence>
<evidence type="ECO:0000313" key="6">
    <source>
        <dbReference type="Ensembl" id="ENSSSCP00070003748.1"/>
    </source>
</evidence>
<accession>A0A4X1SNV2</accession>
<dbReference type="Pfam" id="PF13499">
    <property type="entry name" value="EF-hand_7"/>
    <property type="match status" value="1"/>
</dbReference>
<keyword evidence="3" id="KW-0106">Calcium</keyword>
<evidence type="ECO:0000313" key="7">
    <source>
        <dbReference type="Proteomes" id="UP000314985"/>
    </source>
</evidence>
<evidence type="ECO:0000256" key="2">
    <source>
        <dbReference type="ARBA" id="ARBA00022723"/>
    </source>
</evidence>
<feature type="domain" description="EF-hand" evidence="5">
    <location>
        <begin position="157"/>
        <end position="192"/>
    </location>
</feature>
<dbReference type="Proteomes" id="UP000694725">
    <property type="component" value="Unplaced"/>
</dbReference>
<dbReference type="InterPro" id="IPR011992">
    <property type="entry name" value="EF-hand-dom_pair"/>
</dbReference>
<proteinExistence type="inferred from homology"/>
<feature type="region of interest" description="Disordered" evidence="4">
    <location>
        <begin position="1"/>
        <end position="32"/>
    </location>
</feature>
<dbReference type="AlphaFoldDB" id="A0A4X1SNV2"/>
<dbReference type="InterPro" id="IPR002048">
    <property type="entry name" value="EF_hand_dom"/>
</dbReference>
<dbReference type="PROSITE" id="PS50222">
    <property type="entry name" value="EF_HAND_2"/>
    <property type="match status" value="4"/>
</dbReference>
<evidence type="ECO:0000259" key="5">
    <source>
        <dbReference type="PROSITE" id="PS50222"/>
    </source>
</evidence>
<evidence type="ECO:0000256" key="1">
    <source>
        <dbReference type="ARBA" id="ARBA00007217"/>
    </source>
</evidence>
<dbReference type="Ensembl" id="ENSSSCT00070004549.1">
    <property type="protein sequence ID" value="ENSSSCP00070003748.1"/>
    <property type="gene ID" value="ENSSSCG00070002416.1"/>
</dbReference>
<dbReference type="SMART" id="SM00054">
    <property type="entry name" value="EFh"/>
    <property type="match status" value="4"/>
</dbReference>
<reference evidence="6 7" key="1">
    <citation type="submission" date="2017-08" db="EMBL/GenBank/DDBJ databases">
        <title>USMARCv1.0.</title>
        <authorList>
            <person name="Hannum G.I."/>
            <person name="Koren S."/>
            <person name="Schroeder S.G."/>
            <person name="Chin S.C."/>
            <person name="Nonneman D.J."/>
            <person name="Becker S.A."/>
            <person name="Rosen B.D."/>
            <person name="Bickhart D.M."/>
            <person name="Putnam N.H."/>
            <person name="Green R.E."/>
            <person name="Tuggle C.K."/>
            <person name="Liu H."/>
            <person name="Rohrer G.A."/>
            <person name="Warr A."/>
            <person name="Hall R."/>
            <person name="Kim K."/>
            <person name="Hume D.A."/>
            <person name="Talbot R."/>
            <person name="Chow W."/>
            <person name="Howe K."/>
            <person name="Schwartz A.S."/>
            <person name="Watson M."/>
            <person name="Archibald A.L."/>
            <person name="Phillippy A.M."/>
            <person name="Smith T.P.L."/>
        </authorList>
    </citation>
    <scope>NUCLEOTIDE SEQUENCE [LARGE SCALE GENOMIC DNA]</scope>
</reference>
<keyword evidence="2" id="KW-0479">Metal-binding</keyword>
<feature type="domain" description="EF-hand" evidence="5">
    <location>
        <begin position="93"/>
        <end position="128"/>
    </location>
</feature>
<dbReference type="SUPFAM" id="SSF47473">
    <property type="entry name" value="EF-hand"/>
    <property type="match status" value="2"/>
</dbReference>
<feature type="domain" description="EF-hand" evidence="5">
    <location>
        <begin position="245"/>
        <end position="280"/>
    </location>
</feature>
<dbReference type="InterPro" id="IPR051001">
    <property type="entry name" value="Calbindin_Ca-bind"/>
</dbReference>
<feature type="domain" description="EF-hand" evidence="5">
    <location>
        <begin position="201"/>
        <end position="236"/>
    </location>
</feature>
<dbReference type="Pfam" id="PF00036">
    <property type="entry name" value="EF-hand_1"/>
    <property type="match status" value="1"/>
</dbReference>
<organism evidence="6 7">
    <name type="scientific">Sus scrofa</name>
    <name type="common">Pig</name>
    <dbReference type="NCBI Taxonomy" id="9823"/>
    <lineage>
        <taxon>Eukaryota</taxon>
        <taxon>Metazoa</taxon>
        <taxon>Chordata</taxon>
        <taxon>Craniata</taxon>
        <taxon>Vertebrata</taxon>
        <taxon>Euteleostomi</taxon>
        <taxon>Mammalia</taxon>
        <taxon>Eutheria</taxon>
        <taxon>Laurasiatheria</taxon>
        <taxon>Artiodactyla</taxon>
        <taxon>Suina</taxon>
        <taxon>Suidae</taxon>
        <taxon>Sus</taxon>
    </lineage>
</organism>
<evidence type="ECO:0000256" key="3">
    <source>
        <dbReference type="ARBA" id="ARBA00022837"/>
    </source>
</evidence>
<dbReference type="FunFam" id="1.10.238.10:FF:000710">
    <property type="entry name" value="Calbindin 2"/>
    <property type="match status" value="1"/>
</dbReference>
<dbReference type="FunFam" id="1.10.238.10:FF:000165">
    <property type="entry name" value="Calbindin 2"/>
    <property type="match status" value="1"/>
</dbReference>
<reference evidence="6" key="2">
    <citation type="submission" date="2025-05" db="UniProtKB">
        <authorList>
            <consortium name="Ensembl"/>
        </authorList>
    </citation>
    <scope>IDENTIFICATION</scope>
</reference>
<dbReference type="Gene3D" id="1.10.238.10">
    <property type="entry name" value="EF-hand"/>
    <property type="match status" value="3"/>
</dbReference>
<dbReference type="Proteomes" id="UP000314985">
    <property type="component" value="Chromosome 6"/>
</dbReference>
<dbReference type="FunFam" id="1.10.238.10:FF:000116">
    <property type="entry name" value="calretinin isoform X2"/>
    <property type="match status" value="1"/>
</dbReference>
<dbReference type="Ensembl" id="ENSSSCT00065051111.1">
    <property type="protein sequence ID" value="ENSSSCP00065022173.1"/>
    <property type="gene ID" value="ENSSSCG00065037419.1"/>
</dbReference>
<dbReference type="PANTHER" id="PTHR19972">
    <property type="entry name" value="CALBINDIN"/>
    <property type="match status" value="1"/>
</dbReference>
<name>A0A4X1SNV2_PIG</name>
<dbReference type="PROSITE" id="PS00018">
    <property type="entry name" value="EF_HAND_1"/>
    <property type="match status" value="4"/>
</dbReference>
<dbReference type="GO" id="GO:0005509">
    <property type="term" value="F:calcium ion binding"/>
    <property type="evidence" value="ECO:0007669"/>
    <property type="project" value="InterPro"/>
</dbReference>
<sequence>MGAPSLRTPAEPLGSRRPAETQANSLSERAPCWQPGVGAASGLYIKAAWRARPGRERGAEPARRESAALPEVSERLAMAGPQQQPPYLHLAELTASQFLEIWKHFDADGNGYIEGKELENFFQELEKARKGSGMVSKSDNLGEKMKEFMQKYDKNADGKIEMSEAWRKYDTDRSGYIEANELKGFLSDLLKKANRPYDEPKLQEYTQTILRMFDLNGDGKLGLSEMSRLLPVQENFLLKFQGMKLTAEEFNAIFTFYDKDGSGYIDENELDALLKDLYEKNKKEMNIQQLTNYRKSVMSLAEAGKLYRKDLEIVLCSEPPM</sequence>